<evidence type="ECO:0008006" key="3">
    <source>
        <dbReference type="Google" id="ProtNLM"/>
    </source>
</evidence>
<proteinExistence type="predicted"/>
<protein>
    <recommendedName>
        <fullName evidence="3">DUF5666 domain-containing protein</fullName>
    </recommendedName>
</protein>
<name>A0A3A8NLS0_9BACT</name>
<accession>A0A3A8NLS0</accession>
<organism evidence="1 2">
    <name type="scientific">Corallococcus sicarius</name>
    <dbReference type="NCBI Taxonomy" id="2316726"/>
    <lineage>
        <taxon>Bacteria</taxon>
        <taxon>Pseudomonadati</taxon>
        <taxon>Myxococcota</taxon>
        <taxon>Myxococcia</taxon>
        <taxon>Myxococcales</taxon>
        <taxon>Cystobacterineae</taxon>
        <taxon>Myxococcaceae</taxon>
        <taxon>Corallococcus</taxon>
    </lineage>
</organism>
<dbReference type="AlphaFoldDB" id="A0A3A8NLS0"/>
<comment type="caution">
    <text evidence="1">The sequence shown here is derived from an EMBL/GenBank/DDBJ whole genome shotgun (WGS) entry which is preliminary data.</text>
</comment>
<reference evidence="2" key="1">
    <citation type="submission" date="2018-09" db="EMBL/GenBank/DDBJ databases">
        <authorList>
            <person name="Livingstone P.G."/>
            <person name="Whitworth D.E."/>
        </authorList>
    </citation>
    <scope>NUCLEOTIDE SEQUENCE [LARGE SCALE GENOMIC DNA]</scope>
    <source>
        <strain evidence="2">CA040B</strain>
    </source>
</reference>
<sequence length="85" mass="9193">MVDAIYTGTVYSVSSKEVVIIDKGTRLPLEIGTGTRVLRDGESIRATQLKEGEQVRAVVNLVGKSHTREIAVLTGDAARRAARLK</sequence>
<dbReference type="Proteomes" id="UP000273405">
    <property type="component" value="Unassembled WGS sequence"/>
</dbReference>
<dbReference type="EMBL" id="RAWG01000049">
    <property type="protein sequence ID" value="RKH44469.1"/>
    <property type="molecule type" value="Genomic_DNA"/>
</dbReference>
<evidence type="ECO:0000313" key="2">
    <source>
        <dbReference type="Proteomes" id="UP000273405"/>
    </source>
</evidence>
<gene>
    <name evidence="1" type="ORF">D7X12_10475</name>
</gene>
<evidence type="ECO:0000313" key="1">
    <source>
        <dbReference type="EMBL" id="RKH44469.1"/>
    </source>
</evidence>
<keyword evidence="2" id="KW-1185">Reference proteome</keyword>